<keyword evidence="1" id="KW-0812">Transmembrane</keyword>
<dbReference type="GO" id="GO:0005886">
    <property type="term" value="C:plasma membrane"/>
    <property type="evidence" value="ECO:0007669"/>
    <property type="project" value="UniProtKB-SubCell"/>
</dbReference>
<sequence length="289" mass="33270">MSFNNKFKLLGFTRSPDLAAKIMVLSTGKTITMGVNQLANSEIADDLNKNEIRALCRKIYGEKNVKTAYEIGDRNERSWNAYMFISMMLTIVFIYSNVTGIKPVKLDVFNLIVPAAIFIYPVMFILVDILNEFYGLRMARKSIFMAFFVNVVFVFFLWTTTKMPTLPMWALSDSYNSMMTGILSVLFASSLSYLISENINSYLLWKIKILTHSRFLFIRVITSTVFAALIDSILFITVAFYGLLDLNTIKIMIISQFCIKLIYAVLGTFPIYGTRWLFNNYIHKKEIRT</sequence>
<feature type="transmembrane region" description="Helical" evidence="1">
    <location>
        <begin position="178"/>
        <end position="195"/>
    </location>
</feature>
<proteinExistence type="inferred from homology"/>
<dbReference type="PANTHER" id="PTHR34300">
    <property type="entry name" value="QUEUOSINE PRECURSOR TRANSPORTER-RELATED"/>
    <property type="match status" value="1"/>
</dbReference>
<reference evidence="3" key="2">
    <citation type="submission" date="2017-11" db="EMBL/GenBank/DDBJ databases">
        <title>PacBio sequencing of new strain of the secondary endosymbiont Candidatus Hamiltonella defensa.</title>
        <authorList>
            <person name="Strand M.R."/>
            <person name="Oliver K."/>
        </authorList>
    </citation>
    <scope>NUCLEOTIDE SEQUENCE [LARGE SCALE GENOMIC DNA]</scope>
    <source>
        <strain evidence="3">A2C</strain>
    </source>
</reference>
<dbReference type="HAMAP" id="MF_02088">
    <property type="entry name" value="Q_prec_transport"/>
    <property type="match status" value="1"/>
</dbReference>
<feature type="transmembrane region" description="Helical" evidence="1">
    <location>
        <begin position="142"/>
        <end position="158"/>
    </location>
</feature>
<evidence type="ECO:0000313" key="3">
    <source>
        <dbReference type="Proteomes" id="UP000230008"/>
    </source>
</evidence>
<keyword evidence="1" id="KW-0472">Membrane</keyword>
<dbReference type="PANTHER" id="PTHR34300:SF2">
    <property type="entry name" value="QUEUOSINE PRECURSOR TRANSPORTER-RELATED"/>
    <property type="match status" value="1"/>
</dbReference>
<feature type="transmembrane region" description="Helical" evidence="1">
    <location>
        <begin position="253"/>
        <end position="278"/>
    </location>
</feature>
<dbReference type="NCBIfam" id="TIGR00697">
    <property type="entry name" value="queuosine precursor transporter"/>
    <property type="match status" value="1"/>
</dbReference>
<feature type="transmembrane region" description="Helical" evidence="1">
    <location>
        <begin position="79"/>
        <end position="96"/>
    </location>
</feature>
<dbReference type="InterPro" id="IPR003744">
    <property type="entry name" value="YhhQ"/>
</dbReference>
<evidence type="ECO:0000256" key="1">
    <source>
        <dbReference type="HAMAP-Rule" id="MF_02088"/>
    </source>
</evidence>
<dbReference type="RefSeq" id="WP_100103176.1">
    <property type="nucleotide sequence ID" value="NZ_CAWNMT010000001.1"/>
</dbReference>
<gene>
    <name evidence="2" type="ORF">BJP41_04190</name>
</gene>
<accession>A0A2D3T1K7</accession>
<comment type="subcellular location">
    <subcellularLocation>
        <location evidence="1">Cell inner membrane</location>
        <topology evidence="1">Multi-pass membrane protein</topology>
    </subcellularLocation>
</comment>
<keyword evidence="1" id="KW-0813">Transport</keyword>
<feature type="transmembrane region" description="Helical" evidence="1">
    <location>
        <begin position="216"/>
        <end position="241"/>
    </location>
</feature>
<reference evidence="3" key="1">
    <citation type="submission" date="2016-10" db="EMBL/GenBank/DDBJ databases">
        <authorList>
            <person name="Chevignon G."/>
        </authorList>
    </citation>
    <scope>NUCLEOTIDE SEQUENCE [LARGE SCALE GENOMIC DNA]</scope>
    <source>
        <strain evidence="3">A2C</strain>
    </source>
</reference>
<dbReference type="GO" id="GO:0022857">
    <property type="term" value="F:transmembrane transporter activity"/>
    <property type="evidence" value="ECO:0007669"/>
    <property type="project" value="UniProtKB-UniRule"/>
</dbReference>
<dbReference type="EMBL" id="CP017606">
    <property type="protein sequence ID" value="ATW29677.1"/>
    <property type="molecule type" value="Genomic_DNA"/>
</dbReference>
<protein>
    <recommendedName>
        <fullName evidence="1">Probable queuosine precursor transporter</fullName>
        <shortName evidence="1">Q precursor transporter</shortName>
    </recommendedName>
</protein>
<comment type="function">
    <text evidence="1">Involved in the import of queuosine (Q) precursors, required for Q precursor salvage.</text>
</comment>
<name>A0A2D3T1K7_9ENTR</name>
<keyword evidence="1" id="KW-1003">Cell membrane</keyword>
<keyword evidence="1" id="KW-0997">Cell inner membrane</keyword>
<evidence type="ECO:0000313" key="2">
    <source>
        <dbReference type="EMBL" id="ATW29677.1"/>
    </source>
</evidence>
<dbReference type="Pfam" id="PF02592">
    <property type="entry name" value="Vut_1"/>
    <property type="match status" value="1"/>
</dbReference>
<feature type="transmembrane region" description="Helical" evidence="1">
    <location>
        <begin position="108"/>
        <end position="130"/>
    </location>
</feature>
<dbReference type="AlphaFoldDB" id="A0A2D3T1K7"/>
<dbReference type="Proteomes" id="UP000230008">
    <property type="component" value="Chromosome"/>
</dbReference>
<comment type="similarity">
    <text evidence="1">Belongs to the vitamin uptake transporter (VUT/ECF) (TC 2.A.88) family. Q precursor transporter subfamily.</text>
</comment>
<organism evidence="2 3">
    <name type="scientific">Candidatus Williamhamiltonella defendens</name>
    <dbReference type="NCBI Taxonomy" id="138072"/>
    <lineage>
        <taxon>Bacteria</taxon>
        <taxon>Pseudomonadati</taxon>
        <taxon>Pseudomonadota</taxon>
        <taxon>Gammaproteobacteria</taxon>
        <taxon>Enterobacterales</taxon>
        <taxon>Enterobacteriaceae</taxon>
        <taxon>aphid secondary symbionts</taxon>
        <taxon>Candidatus Williamhamiltonella</taxon>
    </lineage>
</organism>
<keyword evidence="1" id="KW-1133">Transmembrane helix</keyword>